<dbReference type="AlphaFoldDB" id="A0A1G1WPB2"/>
<feature type="transmembrane region" description="Helical" evidence="1">
    <location>
        <begin position="9"/>
        <end position="27"/>
    </location>
</feature>
<keyword evidence="1" id="KW-1133">Transmembrane helix</keyword>
<name>A0A1G1WPB2_9BACT</name>
<proteinExistence type="predicted"/>
<dbReference type="Proteomes" id="UP000178068">
    <property type="component" value="Unassembled WGS sequence"/>
</dbReference>
<comment type="caution">
    <text evidence="2">The sequence shown here is derived from an EMBL/GenBank/DDBJ whole genome shotgun (WGS) entry which is preliminary data.</text>
</comment>
<evidence type="ECO:0000313" key="3">
    <source>
        <dbReference type="Proteomes" id="UP000178068"/>
    </source>
</evidence>
<evidence type="ECO:0000256" key="1">
    <source>
        <dbReference type="SAM" id="Phobius"/>
    </source>
</evidence>
<sequence>MRVIKKSKLVILIIFILILAIVGFFYWSNQGLKLPLTPTDRTVQAGSGTVEGTVFFIGAPCNPNQGYNKVPPCDGPYPNYEVVFYKEDRTTVAGKTTSHQEGKFRLILDAGTYYVLFNGSLGNKKRELLVIVKEKGITQQDITIDSGIR</sequence>
<protein>
    <recommendedName>
        <fullName evidence="4">Carboxypeptidase regulatory-like domain-containing protein</fullName>
    </recommendedName>
</protein>
<accession>A0A1G1WPB2</accession>
<gene>
    <name evidence="2" type="ORF">A3F35_02190</name>
</gene>
<dbReference type="EMBL" id="MHCZ01000028">
    <property type="protein sequence ID" value="OGY29539.1"/>
    <property type="molecule type" value="Genomic_DNA"/>
</dbReference>
<keyword evidence="1" id="KW-0472">Membrane</keyword>
<evidence type="ECO:0008006" key="4">
    <source>
        <dbReference type="Google" id="ProtNLM"/>
    </source>
</evidence>
<evidence type="ECO:0000313" key="2">
    <source>
        <dbReference type="EMBL" id="OGY29539.1"/>
    </source>
</evidence>
<organism evidence="2 3">
    <name type="scientific">Candidatus Woykebacteria bacterium RIFCSPHIGHO2_12_FULL_45_10</name>
    <dbReference type="NCBI Taxonomy" id="1802603"/>
    <lineage>
        <taxon>Bacteria</taxon>
        <taxon>Candidatus Woykeibacteriota</taxon>
    </lineage>
</organism>
<keyword evidence="1" id="KW-0812">Transmembrane</keyword>
<reference evidence="2 3" key="1">
    <citation type="journal article" date="2016" name="Nat. Commun.">
        <title>Thousands of microbial genomes shed light on interconnected biogeochemical processes in an aquifer system.</title>
        <authorList>
            <person name="Anantharaman K."/>
            <person name="Brown C.T."/>
            <person name="Hug L.A."/>
            <person name="Sharon I."/>
            <person name="Castelle C.J."/>
            <person name="Probst A.J."/>
            <person name="Thomas B.C."/>
            <person name="Singh A."/>
            <person name="Wilkins M.J."/>
            <person name="Karaoz U."/>
            <person name="Brodie E.L."/>
            <person name="Williams K.H."/>
            <person name="Hubbard S.S."/>
            <person name="Banfield J.F."/>
        </authorList>
    </citation>
    <scope>NUCLEOTIDE SEQUENCE [LARGE SCALE GENOMIC DNA]</scope>
</reference>